<dbReference type="FunFam" id="3.30.160.60:FF:000446">
    <property type="entry name" value="Zinc finger protein"/>
    <property type="match status" value="1"/>
</dbReference>
<dbReference type="SMART" id="SM00317">
    <property type="entry name" value="SET"/>
    <property type="match status" value="1"/>
</dbReference>
<dbReference type="Gene3D" id="2.170.270.10">
    <property type="entry name" value="SET domain"/>
    <property type="match status" value="1"/>
</dbReference>
<dbReference type="InterPro" id="IPR001214">
    <property type="entry name" value="SET_dom"/>
</dbReference>
<evidence type="ECO:0000313" key="17">
    <source>
        <dbReference type="EMBL" id="GFQ67232.1"/>
    </source>
</evidence>
<evidence type="ECO:0000256" key="4">
    <source>
        <dbReference type="ARBA" id="ARBA00022679"/>
    </source>
</evidence>
<feature type="domain" description="C2H2-type" evidence="15">
    <location>
        <begin position="523"/>
        <end position="551"/>
    </location>
</feature>
<dbReference type="FunFam" id="3.30.160.60:FF:001480">
    <property type="entry name" value="Si:cabz01071911.3"/>
    <property type="match status" value="1"/>
</dbReference>
<protein>
    <submittedName>
        <fullName evidence="17">Histone-lysine N-methyltransferase PRDM9</fullName>
    </submittedName>
</protein>
<evidence type="ECO:0000256" key="1">
    <source>
        <dbReference type="ARBA" id="ARBA00004123"/>
    </source>
</evidence>
<evidence type="ECO:0000256" key="6">
    <source>
        <dbReference type="ARBA" id="ARBA00022723"/>
    </source>
</evidence>
<evidence type="ECO:0000256" key="11">
    <source>
        <dbReference type="ARBA" id="ARBA00023125"/>
    </source>
</evidence>
<evidence type="ECO:0000256" key="9">
    <source>
        <dbReference type="ARBA" id="ARBA00022833"/>
    </source>
</evidence>
<dbReference type="SUPFAM" id="SSF82199">
    <property type="entry name" value="SET domain"/>
    <property type="match status" value="1"/>
</dbReference>
<dbReference type="GO" id="GO:0008757">
    <property type="term" value="F:S-adenosylmethionine-dependent methyltransferase activity"/>
    <property type="evidence" value="ECO:0007669"/>
    <property type="project" value="UniProtKB-ARBA"/>
</dbReference>
<evidence type="ECO:0000256" key="2">
    <source>
        <dbReference type="ARBA" id="ARBA00006991"/>
    </source>
</evidence>
<reference evidence="17" key="1">
    <citation type="submission" date="2020-07" db="EMBL/GenBank/DDBJ databases">
        <title>Multicomponent nature underlies the extraordinary mechanical properties of spider dragline silk.</title>
        <authorList>
            <person name="Kono N."/>
            <person name="Nakamura H."/>
            <person name="Mori M."/>
            <person name="Yoshida Y."/>
            <person name="Ohtoshi R."/>
            <person name="Malay A.D."/>
            <person name="Moran D.A.P."/>
            <person name="Tomita M."/>
            <person name="Numata K."/>
            <person name="Arakawa K."/>
        </authorList>
    </citation>
    <scope>NUCLEOTIDE SEQUENCE</scope>
</reference>
<dbReference type="PANTHER" id="PTHR23235:SF142">
    <property type="entry name" value="ZINC FINGER PROTEIN 384"/>
    <property type="match status" value="1"/>
</dbReference>
<dbReference type="PROSITE" id="PS50157">
    <property type="entry name" value="ZINC_FINGER_C2H2_2"/>
    <property type="match status" value="7"/>
</dbReference>
<dbReference type="PROSITE" id="PS00028">
    <property type="entry name" value="ZINC_FINGER_C2H2_1"/>
    <property type="match status" value="5"/>
</dbReference>
<keyword evidence="6" id="KW-0479">Metal-binding</keyword>
<gene>
    <name evidence="17" type="primary">PRDM9</name>
    <name evidence="17" type="ORF">TNCT_627761</name>
</gene>
<dbReference type="PROSITE" id="PS50280">
    <property type="entry name" value="SET"/>
    <property type="match status" value="1"/>
</dbReference>
<dbReference type="EMBL" id="BMAO01030318">
    <property type="protein sequence ID" value="GFQ67232.1"/>
    <property type="molecule type" value="Genomic_DNA"/>
</dbReference>
<feature type="domain" description="C2H2-type" evidence="15">
    <location>
        <begin position="552"/>
        <end position="579"/>
    </location>
</feature>
<dbReference type="FunFam" id="3.30.160.60:FF:002343">
    <property type="entry name" value="Zinc finger protein 33A"/>
    <property type="match status" value="1"/>
</dbReference>
<dbReference type="Proteomes" id="UP000887116">
    <property type="component" value="Unassembled WGS sequence"/>
</dbReference>
<keyword evidence="4" id="KW-0808">Transferase</keyword>
<sequence length="581" mass="67079">MEDDTSSQKKIKQYFTSDAWTALSEYEKRRYENVRRNYEFLKASGITPKMPEFMMTKYNPSNPKNIMKINSIMPKGEGMKKAKFKLFAVPKKPSTKTKSVDQGVNIDIAFTMTNESSTEKKETSAMINLRNVRPKEFAQTLILSAQNALKMLEEMIGNKVLQSDPIYEDGAAPRRRYPKRSIERKCYVEEDISSEDESLHCDICEEDYKGACPLHGPMLLVCDTKVYKNDSQKAKNTLPYFLSIGISSIPRAGLGVWTEMPLTPGMVFGPYKGALIKKTIEAQKSGYAWQVRKGLRVSHYVEGSDERCSNWMRYVNCADREERQNVVAFQYQGDIFYRTYKAVLPFTEILVWYGDGYASDLGIDLQQEKEFESPKEIDGFKCDVCDKLFSSSQALERHRRKHPSTRTDLRHQCPECSYSTDHKSTLFRHTLTHSGEKPHACPQCHKRFTLESNLRLHLVVHTGEKKHVCDTCGQKFNQKSNLMIHVRLHSGEKPYRCPDCGRDFNQAAHLKHHLKTHTGQRPYRCPHCEYRSTDPSNLSKHIVHRHTKQFPHTCPFCKKGFCRPSKVRKHIVRHHSNAPTQ</sequence>
<keyword evidence="10" id="KW-0805">Transcription regulation</keyword>
<evidence type="ECO:0000313" key="18">
    <source>
        <dbReference type="Proteomes" id="UP000887116"/>
    </source>
</evidence>
<dbReference type="CDD" id="cd19193">
    <property type="entry name" value="PR-SET_PRDM7_9"/>
    <property type="match status" value="1"/>
</dbReference>
<dbReference type="SMART" id="SM00355">
    <property type="entry name" value="ZnF_C2H2"/>
    <property type="match status" value="7"/>
</dbReference>
<dbReference type="GO" id="GO:0005634">
    <property type="term" value="C:nucleus"/>
    <property type="evidence" value="ECO:0007669"/>
    <property type="project" value="UniProtKB-SubCell"/>
</dbReference>
<dbReference type="InterPro" id="IPR044417">
    <property type="entry name" value="PRDM7_9_PR-SET"/>
</dbReference>
<feature type="domain" description="C2H2-type" evidence="15">
    <location>
        <begin position="380"/>
        <end position="407"/>
    </location>
</feature>
<dbReference type="InterPro" id="IPR036236">
    <property type="entry name" value="Znf_C2H2_sf"/>
</dbReference>
<dbReference type="SUPFAM" id="SSF57667">
    <property type="entry name" value="beta-beta-alpha zinc fingers"/>
    <property type="match status" value="5"/>
</dbReference>
<comment type="subcellular location">
    <subcellularLocation>
        <location evidence="1">Nucleus</location>
    </subcellularLocation>
</comment>
<keyword evidence="3" id="KW-0489">Methyltransferase</keyword>
<evidence type="ECO:0000256" key="8">
    <source>
        <dbReference type="ARBA" id="ARBA00022771"/>
    </source>
</evidence>
<dbReference type="PANTHER" id="PTHR23235">
    <property type="entry name" value="KRUEPPEL-LIKE TRANSCRIPTION FACTOR"/>
    <property type="match status" value="1"/>
</dbReference>
<evidence type="ECO:0000256" key="5">
    <source>
        <dbReference type="ARBA" id="ARBA00022691"/>
    </source>
</evidence>
<dbReference type="Gene3D" id="3.30.160.60">
    <property type="entry name" value="Classic Zinc Finger"/>
    <property type="match status" value="6"/>
</dbReference>
<evidence type="ECO:0000256" key="12">
    <source>
        <dbReference type="ARBA" id="ARBA00023163"/>
    </source>
</evidence>
<proteinExistence type="inferred from homology"/>
<feature type="domain" description="C2H2-type" evidence="15">
    <location>
        <begin position="467"/>
        <end position="494"/>
    </location>
</feature>
<dbReference type="GO" id="GO:0042054">
    <property type="term" value="F:histone methyltransferase activity"/>
    <property type="evidence" value="ECO:0007669"/>
    <property type="project" value="InterPro"/>
</dbReference>
<keyword evidence="9" id="KW-0862">Zinc</keyword>
<keyword evidence="13" id="KW-0539">Nucleus</keyword>
<keyword evidence="12" id="KW-0804">Transcription</keyword>
<evidence type="ECO:0000259" key="16">
    <source>
        <dbReference type="PROSITE" id="PS50280"/>
    </source>
</evidence>
<dbReference type="Pfam" id="PF21549">
    <property type="entry name" value="PRDM2_PR"/>
    <property type="match status" value="1"/>
</dbReference>
<feature type="domain" description="C2H2-type" evidence="15">
    <location>
        <begin position="411"/>
        <end position="438"/>
    </location>
</feature>
<accession>A0A8X6H512</accession>
<organism evidence="17 18">
    <name type="scientific">Trichonephila clavata</name>
    <name type="common">Joro spider</name>
    <name type="synonym">Nephila clavata</name>
    <dbReference type="NCBI Taxonomy" id="2740835"/>
    <lineage>
        <taxon>Eukaryota</taxon>
        <taxon>Metazoa</taxon>
        <taxon>Ecdysozoa</taxon>
        <taxon>Arthropoda</taxon>
        <taxon>Chelicerata</taxon>
        <taxon>Arachnida</taxon>
        <taxon>Araneae</taxon>
        <taxon>Araneomorphae</taxon>
        <taxon>Entelegynae</taxon>
        <taxon>Araneoidea</taxon>
        <taxon>Nephilidae</taxon>
        <taxon>Trichonephila</taxon>
    </lineage>
</organism>
<dbReference type="OrthoDB" id="9439254at2759"/>
<dbReference type="GO" id="GO:0000981">
    <property type="term" value="F:DNA-binding transcription factor activity, RNA polymerase II-specific"/>
    <property type="evidence" value="ECO:0007669"/>
    <property type="project" value="TreeGrafter"/>
</dbReference>
<dbReference type="GO" id="GO:0032259">
    <property type="term" value="P:methylation"/>
    <property type="evidence" value="ECO:0007669"/>
    <property type="project" value="UniProtKB-KW"/>
</dbReference>
<dbReference type="GO" id="GO:0008270">
    <property type="term" value="F:zinc ion binding"/>
    <property type="evidence" value="ECO:0007669"/>
    <property type="project" value="UniProtKB-KW"/>
</dbReference>
<feature type="domain" description="SET" evidence="16">
    <location>
        <begin position="242"/>
        <end position="354"/>
    </location>
</feature>
<evidence type="ECO:0000256" key="14">
    <source>
        <dbReference type="PROSITE-ProRule" id="PRU00042"/>
    </source>
</evidence>
<evidence type="ECO:0000256" key="7">
    <source>
        <dbReference type="ARBA" id="ARBA00022737"/>
    </source>
</evidence>
<dbReference type="InterPro" id="IPR013087">
    <property type="entry name" value="Znf_C2H2_type"/>
</dbReference>
<feature type="domain" description="C2H2-type" evidence="15">
    <location>
        <begin position="495"/>
        <end position="522"/>
    </location>
</feature>
<evidence type="ECO:0000259" key="15">
    <source>
        <dbReference type="PROSITE" id="PS50157"/>
    </source>
</evidence>
<comment type="caution">
    <text evidence="17">The sequence shown here is derived from an EMBL/GenBank/DDBJ whole genome shotgun (WGS) entry which is preliminary data.</text>
</comment>
<dbReference type="FunFam" id="3.30.160.60:FF:000624">
    <property type="entry name" value="zinc finger protein 697"/>
    <property type="match status" value="1"/>
</dbReference>
<evidence type="ECO:0000256" key="10">
    <source>
        <dbReference type="ARBA" id="ARBA00023015"/>
    </source>
</evidence>
<dbReference type="Pfam" id="PF00096">
    <property type="entry name" value="zf-C2H2"/>
    <property type="match status" value="3"/>
</dbReference>
<evidence type="ECO:0000256" key="3">
    <source>
        <dbReference type="ARBA" id="ARBA00022603"/>
    </source>
</evidence>
<name>A0A8X6H512_TRICU</name>
<evidence type="ECO:0000256" key="13">
    <source>
        <dbReference type="ARBA" id="ARBA00023242"/>
    </source>
</evidence>
<dbReference type="InterPro" id="IPR046341">
    <property type="entry name" value="SET_dom_sf"/>
</dbReference>
<keyword evidence="11" id="KW-0238">DNA-binding</keyword>
<dbReference type="GO" id="GO:0000978">
    <property type="term" value="F:RNA polymerase II cis-regulatory region sequence-specific DNA binding"/>
    <property type="evidence" value="ECO:0007669"/>
    <property type="project" value="TreeGrafter"/>
</dbReference>
<keyword evidence="5" id="KW-0949">S-adenosyl-L-methionine</keyword>
<dbReference type="AlphaFoldDB" id="A0A8X6H512"/>
<keyword evidence="18" id="KW-1185">Reference proteome</keyword>
<dbReference type="Pfam" id="PF13912">
    <property type="entry name" value="zf-C2H2_6"/>
    <property type="match status" value="1"/>
</dbReference>
<dbReference type="GO" id="GO:0008170">
    <property type="term" value="F:N-methyltransferase activity"/>
    <property type="evidence" value="ECO:0007669"/>
    <property type="project" value="UniProtKB-ARBA"/>
</dbReference>
<comment type="similarity">
    <text evidence="2">Belongs to the krueppel C2H2-type zinc-finger protein family.</text>
</comment>
<keyword evidence="7" id="KW-0677">Repeat</keyword>
<feature type="domain" description="C2H2-type" evidence="15">
    <location>
        <begin position="439"/>
        <end position="466"/>
    </location>
</feature>
<keyword evidence="8 14" id="KW-0863">Zinc-finger</keyword>